<dbReference type="Proteomes" id="UP000280434">
    <property type="component" value="Unassembled WGS sequence"/>
</dbReference>
<dbReference type="AlphaFoldDB" id="A0A494XCQ5"/>
<protein>
    <submittedName>
        <fullName evidence="1">Anti-sigma factor</fullName>
    </submittedName>
</protein>
<proteinExistence type="predicted"/>
<accession>A0A494XCQ5</accession>
<keyword evidence="2" id="KW-1185">Reference proteome</keyword>
<dbReference type="RefSeq" id="WP_121279583.1">
    <property type="nucleotide sequence ID" value="NZ_RBZV01000008.1"/>
</dbReference>
<sequence length="275" mass="30578">MNERPDPFTEDDIHAYVDSLLPEAQRIEIERALERDPALAARVSDYFAQNTLFHERYDRVLQEPLPQRLRQAAVPSHRPAANWRHYAGLAAALVLGIGIGVGTDMQLHPPASPQVASDATRYADATQAADPLPQQAAIAHVLYMPAVERPAQLGSQNEQQFVRWLAQRLGTDVKPPVLSRSGFELMGGRLLHTTDGPTALFMYRDAAGERVTLYISRRTTSLATTAFKLYRDGPVNVFYWIDGDFGYAISGGIDRRRLLALSHDVYKQITAAQQG</sequence>
<dbReference type="EMBL" id="RBZV01000008">
    <property type="protein sequence ID" value="RKP45924.1"/>
    <property type="molecule type" value="Genomic_DNA"/>
</dbReference>
<evidence type="ECO:0000313" key="1">
    <source>
        <dbReference type="EMBL" id="RKP45924.1"/>
    </source>
</evidence>
<comment type="caution">
    <text evidence="1">The sequence shown here is derived from an EMBL/GenBank/DDBJ whole genome shotgun (WGS) entry which is preliminary data.</text>
</comment>
<name>A0A494XCQ5_9BURK</name>
<organism evidence="1 2">
    <name type="scientific">Trinickia fusca</name>
    <dbReference type="NCBI Taxonomy" id="2419777"/>
    <lineage>
        <taxon>Bacteria</taxon>
        <taxon>Pseudomonadati</taxon>
        <taxon>Pseudomonadota</taxon>
        <taxon>Betaproteobacteria</taxon>
        <taxon>Burkholderiales</taxon>
        <taxon>Burkholderiaceae</taxon>
        <taxon>Trinickia</taxon>
    </lineage>
</organism>
<reference evidence="1 2" key="1">
    <citation type="submission" date="2018-10" db="EMBL/GenBank/DDBJ databases">
        <title>Paraburkholderia sp. 7MK8-2, isolated from soil.</title>
        <authorList>
            <person name="Gao Z.-H."/>
            <person name="Qiu L.-H."/>
        </authorList>
    </citation>
    <scope>NUCLEOTIDE SEQUENCE [LARGE SCALE GENOMIC DNA]</scope>
    <source>
        <strain evidence="1 2">7MK8-2</strain>
    </source>
</reference>
<dbReference type="OrthoDB" id="9152892at2"/>
<gene>
    <name evidence="1" type="ORF">D7S89_18225</name>
</gene>
<evidence type="ECO:0000313" key="2">
    <source>
        <dbReference type="Proteomes" id="UP000280434"/>
    </source>
</evidence>